<organism evidence="10 11">
    <name type="scientific">Chitinimonas taiwanensis DSM 18899</name>
    <dbReference type="NCBI Taxonomy" id="1121279"/>
    <lineage>
        <taxon>Bacteria</taxon>
        <taxon>Pseudomonadati</taxon>
        <taxon>Pseudomonadota</taxon>
        <taxon>Betaproteobacteria</taxon>
        <taxon>Neisseriales</taxon>
        <taxon>Chitinibacteraceae</taxon>
        <taxon>Chitinimonas</taxon>
    </lineage>
</organism>
<dbReference type="InterPro" id="IPR011990">
    <property type="entry name" value="TPR-like_helical_dom_sf"/>
</dbReference>
<comment type="subcellular location">
    <subcellularLocation>
        <location evidence="1">Cell membrane</location>
        <topology evidence="1">Single-pass type II membrane protein</topology>
    </subcellularLocation>
</comment>
<keyword evidence="2" id="KW-1003">Cell membrane</keyword>
<dbReference type="Proteomes" id="UP000186513">
    <property type="component" value="Unassembled WGS sequence"/>
</dbReference>
<dbReference type="EMBL" id="FPKR01000002">
    <property type="protein sequence ID" value="SFZ72606.1"/>
    <property type="molecule type" value="Genomic_DNA"/>
</dbReference>
<keyword evidence="4" id="KW-1133">Transmembrane helix</keyword>
<evidence type="ECO:0000313" key="10">
    <source>
        <dbReference type="EMBL" id="SFZ72606.1"/>
    </source>
</evidence>
<dbReference type="SUPFAM" id="SSF48452">
    <property type="entry name" value="TPR-like"/>
    <property type="match status" value="1"/>
</dbReference>
<dbReference type="InterPro" id="IPR026039">
    <property type="entry name" value="YfgM"/>
</dbReference>
<evidence type="ECO:0000256" key="2">
    <source>
        <dbReference type="ARBA" id="ARBA00022475"/>
    </source>
</evidence>
<keyword evidence="3" id="KW-0812">Transmembrane</keyword>
<evidence type="ECO:0000256" key="6">
    <source>
        <dbReference type="ARBA" id="ARBA00023186"/>
    </source>
</evidence>
<dbReference type="GO" id="GO:0044877">
    <property type="term" value="F:protein-containing complex binding"/>
    <property type="evidence" value="ECO:0007669"/>
    <property type="project" value="InterPro"/>
</dbReference>
<keyword evidence="11" id="KW-1185">Reference proteome</keyword>
<dbReference type="InterPro" id="IPR018704">
    <property type="entry name" value="SecYEG/CpoB_TPR"/>
</dbReference>
<dbReference type="PIRSF" id="PIRSF006170">
    <property type="entry name" value="YfgM"/>
    <property type="match status" value="1"/>
</dbReference>
<dbReference type="STRING" id="1121279.SAMN02745887_00675"/>
<evidence type="ECO:0000256" key="5">
    <source>
        <dbReference type="ARBA" id="ARBA00023136"/>
    </source>
</evidence>
<evidence type="ECO:0000313" key="11">
    <source>
        <dbReference type="Proteomes" id="UP000186513"/>
    </source>
</evidence>
<reference evidence="10 11" key="1">
    <citation type="submission" date="2016-11" db="EMBL/GenBank/DDBJ databases">
        <authorList>
            <person name="Jaros S."/>
            <person name="Januszkiewicz K."/>
            <person name="Wedrychowicz H."/>
        </authorList>
    </citation>
    <scope>NUCLEOTIDE SEQUENCE [LARGE SCALE GENOMIC DNA]</scope>
    <source>
        <strain evidence="10 11">DSM 18899</strain>
    </source>
</reference>
<keyword evidence="5" id="KW-0472">Membrane</keyword>
<name>A0A1K2H7P0_9NEIS</name>
<gene>
    <name evidence="10" type="ORF">SAMN02745887_00675</name>
</gene>
<dbReference type="RefSeq" id="WP_072427211.1">
    <property type="nucleotide sequence ID" value="NZ_FPKR01000002.1"/>
</dbReference>
<evidence type="ECO:0000256" key="4">
    <source>
        <dbReference type="ARBA" id="ARBA00022989"/>
    </source>
</evidence>
<evidence type="ECO:0000256" key="1">
    <source>
        <dbReference type="ARBA" id="ARBA00004401"/>
    </source>
</evidence>
<feature type="domain" description="Ancillary SecYEG translocon subunit/Cell division coordinator CpoB TPR" evidence="9">
    <location>
        <begin position="16"/>
        <end position="209"/>
    </location>
</feature>
<dbReference type="AlphaFoldDB" id="A0A1K2H7P0"/>
<dbReference type="GO" id="GO:0005886">
    <property type="term" value="C:plasma membrane"/>
    <property type="evidence" value="ECO:0007669"/>
    <property type="project" value="UniProtKB-SubCell"/>
</dbReference>
<dbReference type="PANTHER" id="PTHR38035:SF1">
    <property type="entry name" value="ANCILLARY SECYEG TRANSLOCON SUBUNIT"/>
    <property type="match status" value="1"/>
</dbReference>
<dbReference type="Gene3D" id="1.25.40.10">
    <property type="entry name" value="Tetratricopeptide repeat domain"/>
    <property type="match status" value="1"/>
</dbReference>
<dbReference type="OrthoDB" id="8521102at2"/>
<keyword evidence="6" id="KW-0143">Chaperone</keyword>
<accession>A0A1K2H7P0</accession>
<protein>
    <recommendedName>
        <fullName evidence="8">Ancillary SecYEG translocon subunit</fullName>
    </recommendedName>
</protein>
<evidence type="ECO:0000256" key="3">
    <source>
        <dbReference type="ARBA" id="ARBA00022692"/>
    </source>
</evidence>
<proteinExistence type="inferred from homology"/>
<comment type="similarity">
    <text evidence="7">Belongs to the YfgM family.</text>
</comment>
<sequence length="212" mass="22884">MAAFDLQEQEQIAEIKAWWAQWGKWLIALAIALPVAYVGQYGWKAYQKSQAEAAATAYANVEKAFQAKDAAKTRAEADAMTKAQSGHALTSRAMLLAAKLAHDAKDLDKSRTALEWVVANAKEDGVADVARLRLAAVQLDQKQFDAALKTLDKPKGAAFDGLFADARGDVLAIKGDAKGARQAYEQALAQLEKDAPARDLIEIKLSSLEAAK</sequence>
<dbReference type="PANTHER" id="PTHR38035">
    <property type="entry name" value="UPF0070 PROTEIN YFGM"/>
    <property type="match status" value="1"/>
</dbReference>
<evidence type="ECO:0000256" key="8">
    <source>
        <dbReference type="ARBA" id="ARBA00024235"/>
    </source>
</evidence>
<evidence type="ECO:0000259" key="9">
    <source>
        <dbReference type="Pfam" id="PF09976"/>
    </source>
</evidence>
<evidence type="ECO:0000256" key="7">
    <source>
        <dbReference type="ARBA" id="ARBA00024197"/>
    </source>
</evidence>
<dbReference type="Pfam" id="PF09976">
    <property type="entry name" value="TPR_21"/>
    <property type="match status" value="1"/>
</dbReference>